<name>A0A363NWE8_9SPHI</name>
<dbReference type="EMBL" id="QCXX01000002">
    <property type="protein sequence ID" value="PUV25142.1"/>
    <property type="molecule type" value="Genomic_DNA"/>
</dbReference>
<dbReference type="Proteomes" id="UP000250831">
    <property type="component" value="Unassembled WGS sequence"/>
</dbReference>
<keyword evidence="3" id="KW-1185">Reference proteome</keyword>
<accession>A0A363NWE8</accession>
<reference evidence="2 3" key="1">
    <citation type="submission" date="2018-04" db="EMBL/GenBank/DDBJ databases">
        <title>Sphingobacterium sp. M46 Genome.</title>
        <authorList>
            <person name="Cheng J."/>
            <person name="Li Y."/>
        </authorList>
    </citation>
    <scope>NUCLEOTIDE SEQUENCE [LARGE SCALE GENOMIC DNA]</scope>
    <source>
        <strain evidence="2 3">M46</strain>
    </source>
</reference>
<dbReference type="Gene3D" id="3.10.450.50">
    <property type="match status" value="1"/>
</dbReference>
<dbReference type="SUPFAM" id="SSF54427">
    <property type="entry name" value="NTF2-like"/>
    <property type="match status" value="1"/>
</dbReference>
<sequence length="148" mass="17393">MKDITNINYILAVDAIKDLQAKYCRFVDQKNWDQLKGLFSQQPTLTFYAVDGSILYEFHSSDQFIEACKTIEEAVSIHQIHHAEIELIGEAQAKAIVAMEDRIYFDADKESPFKKFHGFGFYYNHYEYVDGQWKIREVKLKRLKLDIT</sequence>
<dbReference type="RefSeq" id="WP_108633475.1">
    <property type="nucleotide sequence ID" value="NZ_QCXX01000002.1"/>
</dbReference>
<evidence type="ECO:0000313" key="2">
    <source>
        <dbReference type="EMBL" id="PUV25142.1"/>
    </source>
</evidence>
<evidence type="ECO:0000313" key="3">
    <source>
        <dbReference type="Proteomes" id="UP000250831"/>
    </source>
</evidence>
<dbReference type="OrthoDB" id="4941530at2"/>
<comment type="caution">
    <text evidence="2">The sequence shown here is derived from an EMBL/GenBank/DDBJ whole genome shotgun (WGS) entry which is preliminary data.</text>
</comment>
<feature type="domain" description="SnoaL-like" evidence="1">
    <location>
        <begin position="10"/>
        <end position="138"/>
    </location>
</feature>
<dbReference type="AlphaFoldDB" id="A0A363NWE8"/>
<dbReference type="InterPro" id="IPR037401">
    <property type="entry name" value="SnoaL-like"/>
</dbReference>
<proteinExistence type="predicted"/>
<organism evidence="2 3">
    <name type="scientific">Sphingobacterium athyrii</name>
    <dbReference type="NCBI Taxonomy" id="2152717"/>
    <lineage>
        <taxon>Bacteria</taxon>
        <taxon>Pseudomonadati</taxon>
        <taxon>Bacteroidota</taxon>
        <taxon>Sphingobacteriia</taxon>
        <taxon>Sphingobacteriales</taxon>
        <taxon>Sphingobacteriaceae</taxon>
        <taxon>Sphingobacterium</taxon>
    </lineage>
</organism>
<gene>
    <name evidence="2" type="ORF">DCO56_09385</name>
</gene>
<dbReference type="InterPro" id="IPR032710">
    <property type="entry name" value="NTF2-like_dom_sf"/>
</dbReference>
<dbReference type="Pfam" id="PF13577">
    <property type="entry name" value="SnoaL_4"/>
    <property type="match status" value="1"/>
</dbReference>
<protein>
    <submittedName>
        <fullName evidence="2">Nuclear transport factor 2 family protein</fullName>
    </submittedName>
</protein>
<evidence type="ECO:0000259" key="1">
    <source>
        <dbReference type="Pfam" id="PF13577"/>
    </source>
</evidence>